<dbReference type="AlphaFoldDB" id="A0A2P6TZG8"/>
<evidence type="ECO:0000256" key="6">
    <source>
        <dbReference type="ARBA" id="ARBA00023284"/>
    </source>
</evidence>
<dbReference type="SUPFAM" id="SSF52821">
    <property type="entry name" value="Rhodanese/Cell cycle control phosphatase"/>
    <property type="match status" value="1"/>
</dbReference>
<keyword evidence="3" id="KW-0285">Flavoprotein</keyword>
<keyword evidence="4" id="KW-0274">FAD</keyword>
<dbReference type="PRINTS" id="PR00411">
    <property type="entry name" value="PNDRDTASEI"/>
</dbReference>
<dbReference type="Pfam" id="PF02852">
    <property type="entry name" value="Pyr_redox_dim"/>
    <property type="match status" value="1"/>
</dbReference>
<dbReference type="Gene3D" id="3.40.250.10">
    <property type="entry name" value="Rhodanese-like domain"/>
    <property type="match status" value="1"/>
</dbReference>
<dbReference type="InterPro" id="IPR016156">
    <property type="entry name" value="FAD/NAD-linked_Rdtase_dimer_sf"/>
</dbReference>
<reference evidence="8 9" key="1">
    <citation type="journal article" date="2018" name="Plant J.">
        <title>Genome sequences of Chlorella sorokiniana UTEX 1602 and Micractinium conductrix SAG 241.80: implications to maltose excretion by a green alga.</title>
        <authorList>
            <person name="Arriola M.B."/>
            <person name="Velmurugan N."/>
            <person name="Zhang Y."/>
            <person name="Plunkett M.H."/>
            <person name="Hondzo H."/>
            <person name="Barney B.M."/>
        </authorList>
    </citation>
    <scope>NUCLEOTIDE SEQUENCE [LARGE SCALE GENOMIC DNA]</scope>
    <source>
        <strain evidence="9">UTEX 1602</strain>
    </source>
</reference>
<evidence type="ECO:0000259" key="7">
    <source>
        <dbReference type="PROSITE" id="PS50206"/>
    </source>
</evidence>
<dbReference type="PRINTS" id="PR00368">
    <property type="entry name" value="FADPNR"/>
</dbReference>
<comment type="similarity">
    <text evidence="2">Belongs to the class-III pyridine nucleotide-disulfide oxidoreductase family.</text>
</comment>
<gene>
    <name evidence="8" type="ORF">C2E21_1813</name>
</gene>
<keyword evidence="9" id="KW-1185">Reference proteome</keyword>
<keyword evidence="5" id="KW-0560">Oxidoreductase</keyword>
<dbReference type="PROSITE" id="PS51257">
    <property type="entry name" value="PROKAR_LIPOPROTEIN"/>
    <property type="match status" value="1"/>
</dbReference>
<dbReference type="GO" id="GO:0016491">
    <property type="term" value="F:oxidoreductase activity"/>
    <property type="evidence" value="ECO:0007669"/>
    <property type="project" value="UniProtKB-KW"/>
</dbReference>
<dbReference type="STRING" id="3076.A0A2P6TZG8"/>
<evidence type="ECO:0000256" key="3">
    <source>
        <dbReference type="ARBA" id="ARBA00022630"/>
    </source>
</evidence>
<dbReference type="InterPro" id="IPR036188">
    <property type="entry name" value="FAD/NAD-bd_sf"/>
</dbReference>
<dbReference type="PROSITE" id="PS50206">
    <property type="entry name" value="RHODANESE_3"/>
    <property type="match status" value="1"/>
</dbReference>
<proteinExistence type="inferred from homology"/>
<dbReference type="InterPro" id="IPR036873">
    <property type="entry name" value="Rhodanese-like_dom_sf"/>
</dbReference>
<dbReference type="InterPro" id="IPR001763">
    <property type="entry name" value="Rhodanese-like_dom"/>
</dbReference>
<sequence>MAAKQAVQKVLIVGGVAGGASCAARLRRLSEAVQITILEKGPYVSFANCGLPYHIGGVIPEESSLLVASAAKFNNWFNVKVQENTEVVAIDRAARTITARGPGGEERHEYDALVLSPGAFAIKPPLPGIELPGIFQMKTIPDTRLVKDWIARTGAKSAAVVGGGFIGLEMAENLVHLGLETSVVEMLPQVMPPFDPEMAEPIHAHLRSKGVKLHLGDGVAGFEQAANGKGLAVKTQAGQAHAADLVMLVIGVRPEVGLAKAAGLDLGPRGGIKVDDGMRTSDPHIWAVGDAVEVEDFVTHQPALIPLAGPANRQGRIAADVIMGKEPSRFRGTQGTAVVGLFGMTAASTGASERTLKRVGTPYEKIYVHAANHAGYYPGAAPISLKLLFSPADGHVLGCQATGTVEGVEKRVDVIATIMQMGGTVFDMEEAELCYAPQYGSAKDVVNIAGMVAANVVRGDHPIAHWADHDWEAVAAGPDTAVIDVREPGELKATGSIPGALNLPISAIRNRLEEVPKGKKLFVHCAVGLRGYNVCRQLRLLGYDAVNLTGGWKTYQAVKAANLLPGGAANGAAKL</sequence>
<evidence type="ECO:0000313" key="8">
    <source>
        <dbReference type="EMBL" id="PRW59459.1"/>
    </source>
</evidence>
<dbReference type="OrthoDB" id="432169at2759"/>
<dbReference type="InterPro" id="IPR023753">
    <property type="entry name" value="FAD/NAD-binding_dom"/>
</dbReference>
<dbReference type="InterPro" id="IPR050260">
    <property type="entry name" value="FAD-bd_OxRdtase"/>
</dbReference>
<dbReference type="Gene3D" id="3.50.50.60">
    <property type="entry name" value="FAD/NAD(P)-binding domain"/>
    <property type="match status" value="2"/>
</dbReference>
<dbReference type="SMART" id="SM00450">
    <property type="entry name" value="RHOD"/>
    <property type="match status" value="1"/>
</dbReference>
<dbReference type="SUPFAM" id="SSF51905">
    <property type="entry name" value="FAD/NAD(P)-binding domain"/>
    <property type="match status" value="1"/>
</dbReference>
<comment type="cofactor">
    <cofactor evidence="1">
        <name>FAD</name>
        <dbReference type="ChEBI" id="CHEBI:57692"/>
    </cofactor>
</comment>
<dbReference type="InterPro" id="IPR004099">
    <property type="entry name" value="Pyr_nucl-diS_OxRdtase_dimer"/>
</dbReference>
<dbReference type="PANTHER" id="PTHR43429">
    <property type="entry name" value="PYRIDINE NUCLEOTIDE-DISULFIDE OXIDOREDUCTASE DOMAIN-CONTAINING"/>
    <property type="match status" value="1"/>
</dbReference>
<dbReference type="Proteomes" id="UP000239899">
    <property type="component" value="Unassembled WGS sequence"/>
</dbReference>
<evidence type="ECO:0000313" key="9">
    <source>
        <dbReference type="Proteomes" id="UP000239899"/>
    </source>
</evidence>
<dbReference type="EMBL" id="LHPG02000003">
    <property type="protein sequence ID" value="PRW59459.1"/>
    <property type="molecule type" value="Genomic_DNA"/>
</dbReference>
<organism evidence="8 9">
    <name type="scientific">Chlorella sorokiniana</name>
    <name type="common">Freshwater green alga</name>
    <dbReference type="NCBI Taxonomy" id="3076"/>
    <lineage>
        <taxon>Eukaryota</taxon>
        <taxon>Viridiplantae</taxon>
        <taxon>Chlorophyta</taxon>
        <taxon>core chlorophytes</taxon>
        <taxon>Trebouxiophyceae</taxon>
        <taxon>Chlorellales</taxon>
        <taxon>Chlorellaceae</taxon>
        <taxon>Chlorella clade</taxon>
        <taxon>Chlorella</taxon>
    </lineage>
</organism>
<evidence type="ECO:0000256" key="5">
    <source>
        <dbReference type="ARBA" id="ARBA00023002"/>
    </source>
</evidence>
<dbReference type="SUPFAM" id="SSF55424">
    <property type="entry name" value="FAD/NAD-linked reductases, dimerisation (C-terminal) domain"/>
    <property type="match status" value="1"/>
</dbReference>
<dbReference type="Pfam" id="PF00581">
    <property type="entry name" value="Rhodanese"/>
    <property type="match status" value="1"/>
</dbReference>
<comment type="caution">
    <text evidence="8">The sequence shown here is derived from an EMBL/GenBank/DDBJ whole genome shotgun (WGS) entry which is preliminary data.</text>
</comment>
<evidence type="ECO:0000256" key="2">
    <source>
        <dbReference type="ARBA" id="ARBA00009130"/>
    </source>
</evidence>
<evidence type="ECO:0000256" key="1">
    <source>
        <dbReference type="ARBA" id="ARBA00001974"/>
    </source>
</evidence>
<name>A0A2P6TZG8_CHLSO</name>
<feature type="domain" description="Rhodanese" evidence="7">
    <location>
        <begin position="476"/>
        <end position="557"/>
    </location>
</feature>
<dbReference type="PANTHER" id="PTHR43429:SF1">
    <property type="entry name" value="NAD(P)H SULFUR OXIDOREDUCTASE (COA-DEPENDENT)"/>
    <property type="match status" value="1"/>
</dbReference>
<evidence type="ECO:0000256" key="4">
    <source>
        <dbReference type="ARBA" id="ARBA00022827"/>
    </source>
</evidence>
<accession>A0A2P6TZG8</accession>
<dbReference type="Pfam" id="PF07992">
    <property type="entry name" value="Pyr_redox_2"/>
    <property type="match status" value="1"/>
</dbReference>
<protein>
    <recommendedName>
        <fullName evidence="7">Rhodanese domain-containing protein</fullName>
    </recommendedName>
</protein>
<keyword evidence="6" id="KW-0676">Redox-active center</keyword>